<accession>A0ABR0EC77</accession>
<dbReference type="InterPro" id="IPR014347">
    <property type="entry name" value="Tautomerase/MIF_sf"/>
</dbReference>
<reference evidence="2 3" key="1">
    <citation type="journal article" date="2023" name="G3 (Bethesda)">
        <title>A chromosome-level genome assembly of Zasmidium syzygii isolated from banana leaves.</title>
        <authorList>
            <person name="van Westerhoven A.C."/>
            <person name="Mehrabi R."/>
            <person name="Talebi R."/>
            <person name="Steentjes M.B.F."/>
            <person name="Corcolon B."/>
            <person name="Chong P.A."/>
            <person name="Kema G.H.J."/>
            <person name="Seidl M.F."/>
        </authorList>
    </citation>
    <scope>NUCLEOTIDE SEQUENCE [LARGE SCALE GENOMIC DNA]</scope>
    <source>
        <strain evidence="2 3">P124</strain>
    </source>
</reference>
<evidence type="ECO:0000259" key="1">
    <source>
        <dbReference type="Pfam" id="PF14832"/>
    </source>
</evidence>
<keyword evidence="3" id="KW-1185">Reference proteome</keyword>
<protein>
    <recommendedName>
        <fullName evidence="1">Tautomerase cis-CaaD-like domain-containing protein</fullName>
    </recommendedName>
</protein>
<dbReference type="InterPro" id="IPR028116">
    <property type="entry name" value="Cis-CaaD-like"/>
</dbReference>
<proteinExistence type="predicted"/>
<feature type="domain" description="Tautomerase cis-CaaD-like" evidence="1">
    <location>
        <begin position="1"/>
        <end position="73"/>
    </location>
</feature>
<dbReference type="EMBL" id="JAXOVC010000007">
    <property type="protein sequence ID" value="KAK4498750.1"/>
    <property type="molecule type" value="Genomic_DNA"/>
</dbReference>
<comment type="caution">
    <text evidence="2">The sequence shown here is derived from an EMBL/GenBank/DDBJ whole genome shotgun (WGS) entry which is preliminary data.</text>
</comment>
<organism evidence="2 3">
    <name type="scientific">Zasmidium cellare</name>
    <name type="common">Wine cellar mold</name>
    <name type="synonym">Racodium cellare</name>
    <dbReference type="NCBI Taxonomy" id="395010"/>
    <lineage>
        <taxon>Eukaryota</taxon>
        <taxon>Fungi</taxon>
        <taxon>Dikarya</taxon>
        <taxon>Ascomycota</taxon>
        <taxon>Pezizomycotina</taxon>
        <taxon>Dothideomycetes</taxon>
        <taxon>Dothideomycetidae</taxon>
        <taxon>Mycosphaerellales</taxon>
        <taxon>Mycosphaerellaceae</taxon>
        <taxon>Zasmidium</taxon>
    </lineage>
</organism>
<dbReference type="Proteomes" id="UP001305779">
    <property type="component" value="Unassembled WGS sequence"/>
</dbReference>
<sequence length="80" mass="9197">MPAFYVVVNFIQVPHSSHYVGGEQASVRGKPFIRVAIAHIHINLPKDKDVYKSLTDNFDKLLKPHIEEKGTRTAQYLHKR</sequence>
<evidence type="ECO:0000313" key="2">
    <source>
        <dbReference type="EMBL" id="KAK4498750.1"/>
    </source>
</evidence>
<evidence type="ECO:0000313" key="3">
    <source>
        <dbReference type="Proteomes" id="UP001305779"/>
    </source>
</evidence>
<dbReference type="Gene3D" id="3.30.429.10">
    <property type="entry name" value="Macrophage Migration Inhibitory Factor"/>
    <property type="match status" value="1"/>
</dbReference>
<gene>
    <name evidence="2" type="ORF">PRZ48_009260</name>
</gene>
<dbReference type="Pfam" id="PF14832">
    <property type="entry name" value="Tautomerase_3"/>
    <property type="match status" value="1"/>
</dbReference>
<name>A0ABR0EC77_ZASCE</name>